<keyword evidence="2" id="KW-0418">Kinase</keyword>
<dbReference type="GO" id="GO:0035556">
    <property type="term" value="P:intracellular signal transduction"/>
    <property type="evidence" value="ECO:0007669"/>
    <property type="project" value="TreeGrafter"/>
</dbReference>
<dbReference type="PROSITE" id="PS50011">
    <property type="entry name" value="PROTEIN_KINASE_DOM"/>
    <property type="match status" value="1"/>
</dbReference>
<evidence type="ECO:0000259" key="1">
    <source>
        <dbReference type="PROSITE" id="PS50011"/>
    </source>
</evidence>
<dbReference type="EMBL" id="KX643370">
    <property type="protein sequence ID" value="AOC55178.1"/>
    <property type="molecule type" value="Genomic_DNA"/>
</dbReference>
<dbReference type="Gene3D" id="1.10.510.10">
    <property type="entry name" value="Transferase(Phosphotransferase) domain 1"/>
    <property type="match status" value="1"/>
</dbReference>
<proteinExistence type="predicted"/>
<dbReference type="KEGG" id="vg:30902670"/>
<dbReference type="Pfam" id="PF00069">
    <property type="entry name" value="Pkinase"/>
    <property type="match status" value="1"/>
</dbReference>
<keyword evidence="3" id="KW-1185">Reference proteome</keyword>
<dbReference type="SUPFAM" id="SSF56112">
    <property type="entry name" value="Protein kinase-like (PK-like)"/>
    <property type="match status" value="1"/>
</dbReference>
<dbReference type="InterPro" id="IPR008271">
    <property type="entry name" value="Ser/Thr_kinase_AS"/>
</dbReference>
<organism evidence="2 3">
    <name type="scientific">Lymphocystis disease virus 3</name>
    <dbReference type="NCBI Taxonomy" id="2560566"/>
    <lineage>
        <taxon>Viruses</taxon>
        <taxon>Varidnaviria</taxon>
        <taxon>Bamfordvirae</taxon>
        <taxon>Nucleocytoviricota</taxon>
        <taxon>Megaviricetes</taxon>
        <taxon>Pimascovirales</taxon>
        <taxon>Pimascovirales incertae sedis</taxon>
        <taxon>Iridoviridae</taxon>
        <taxon>Alphairidovirinae</taxon>
        <taxon>Lymphocystivirus</taxon>
        <taxon>Lymphocystivirus sparus1</taxon>
    </lineage>
</organism>
<accession>A0A1B2RW05</accession>
<gene>
    <name evidence="2" type="ORF">LCDVSa094R</name>
</gene>
<evidence type="ECO:0000313" key="2">
    <source>
        <dbReference type="EMBL" id="AOC55178.1"/>
    </source>
</evidence>
<dbReference type="InterPro" id="IPR000719">
    <property type="entry name" value="Prot_kinase_dom"/>
</dbReference>
<dbReference type="PROSITE" id="PS00108">
    <property type="entry name" value="PROTEIN_KINASE_ST"/>
    <property type="match status" value="1"/>
</dbReference>
<feature type="domain" description="Protein kinase" evidence="1">
    <location>
        <begin position="51"/>
        <end position="429"/>
    </location>
</feature>
<sequence>MSDELFKAFYKPCKGLCDRLTRHKLLKYEIQKIITDGWKVCVKNSDFFDKLENVIKIDSGSFGDIYNARLKGVDFIIKEVYIAPFMLKKLGLTVGKEWNQNQYPPEAVVGFMTNDILESGEAPNFTYVLGLYFCKPCKVRSVCYNLLTEKAENNLAVITKELNSKDIDSAVAQLLMGLNVLHKKYGVIHKDVKAENILIKRIRATGCFKYETENRVFYIPNRGYIFMLADFGISSSVKPCYAFDAFLGTRNFKVESSGQLPGWGNDAGIESKLKPFNVKFKPVFSTYKYSVKYLTLNAPINRWVNEEGAVLGDYTDNIMSTDDLEADLEIDLNDVVTFPALEFFGDVQDVIRMFAGGYRYFQSYFEHEGLKETSRRIKDSVTYRNCVDLQTTSGKSLKYISADVTAAFLFPNFKISSSSVTDDFKFILT</sequence>
<dbReference type="OrthoDB" id="3370at10239"/>
<protein>
    <submittedName>
        <fullName evidence="2">Serine-threonine protein kinase</fullName>
    </submittedName>
</protein>
<name>A0A1B2RW05_9VIRU</name>
<dbReference type="GO" id="GO:0005524">
    <property type="term" value="F:ATP binding"/>
    <property type="evidence" value="ECO:0007669"/>
    <property type="project" value="InterPro"/>
</dbReference>
<dbReference type="SMART" id="SM00220">
    <property type="entry name" value="S_TKc"/>
    <property type="match status" value="1"/>
</dbReference>
<dbReference type="InterPro" id="IPR011009">
    <property type="entry name" value="Kinase-like_dom_sf"/>
</dbReference>
<reference evidence="2 3" key="1">
    <citation type="journal article" date="2016" name="J. Virol.">
        <title>Concurrence of Iridovirus, Polyomavirus, and a Unique Member of a New Group of Fish Papillomaviruses in Lymphocystis Disease-Affected Gilthead Sea Bream.</title>
        <authorList>
            <person name="Lopez-Bueno A."/>
            <person name="Mavian C."/>
            <person name="Labella A.M."/>
            <person name="Castro D."/>
            <person name="Borrego J.J."/>
            <person name="Alcami A."/>
            <person name="Alejo A."/>
        </authorList>
    </citation>
    <scope>NUCLEOTIDE SEQUENCE [LARGE SCALE GENOMIC DNA]</scope>
    <source>
        <strain evidence="2">SA9</strain>
    </source>
</reference>
<dbReference type="GO" id="GO:0072354">
    <property type="term" value="F:histone H3T3 kinase activity"/>
    <property type="evidence" value="ECO:0007669"/>
    <property type="project" value="TreeGrafter"/>
</dbReference>
<dbReference type="PANTHER" id="PTHR24419:SF18">
    <property type="entry name" value="SERINE_THREONINE-PROTEIN KINASE HASPIN"/>
    <property type="match status" value="1"/>
</dbReference>
<dbReference type="PANTHER" id="PTHR24419">
    <property type="entry name" value="INTERLEUKIN-1 RECEPTOR-ASSOCIATED KINASE"/>
    <property type="match status" value="1"/>
</dbReference>
<keyword evidence="2" id="KW-0808">Transferase</keyword>
<evidence type="ECO:0000313" key="3">
    <source>
        <dbReference type="Proteomes" id="UP000149121"/>
    </source>
</evidence>
<dbReference type="Proteomes" id="UP000149121">
    <property type="component" value="Segment"/>
</dbReference>